<evidence type="ECO:0000313" key="2">
    <source>
        <dbReference type="EMBL" id="KAJ7363882.1"/>
    </source>
</evidence>
<reference evidence="2" key="1">
    <citation type="submission" date="2023-03" db="EMBL/GenBank/DDBJ databases">
        <title>Massive genome expansion in bonnet fungi (Mycena s.s.) driven by repeated elements and novel gene families across ecological guilds.</title>
        <authorList>
            <consortium name="Lawrence Berkeley National Laboratory"/>
            <person name="Harder C.B."/>
            <person name="Miyauchi S."/>
            <person name="Viragh M."/>
            <person name="Kuo A."/>
            <person name="Thoen E."/>
            <person name="Andreopoulos B."/>
            <person name="Lu D."/>
            <person name="Skrede I."/>
            <person name="Drula E."/>
            <person name="Henrissat B."/>
            <person name="Morin E."/>
            <person name="Kohler A."/>
            <person name="Barry K."/>
            <person name="LaButti K."/>
            <person name="Morin E."/>
            <person name="Salamov A."/>
            <person name="Lipzen A."/>
            <person name="Mereny Z."/>
            <person name="Hegedus B."/>
            <person name="Baldrian P."/>
            <person name="Stursova M."/>
            <person name="Weitz H."/>
            <person name="Taylor A."/>
            <person name="Grigoriev I.V."/>
            <person name="Nagy L.G."/>
            <person name="Martin F."/>
            <person name="Kauserud H."/>
        </authorList>
    </citation>
    <scope>NUCLEOTIDE SEQUENCE</scope>
    <source>
        <strain evidence="2">CBHHK002</strain>
    </source>
</reference>
<dbReference type="EMBL" id="JARIHO010000003">
    <property type="protein sequence ID" value="KAJ7363882.1"/>
    <property type="molecule type" value="Genomic_DNA"/>
</dbReference>
<name>A0AAD7AN06_9AGAR</name>
<gene>
    <name evidence="2" type="ORF">DFH08DRAFT_949516</name>
</gene>
<feature type="region of interest" description="Disordered" evidence="1">
    <location>
        <begin position="66"/>
        <end position="85"/>
    </location>
</feature>
<feature type="region of interest" description="Disordered" evidence="1">
    <location>
        <begin position="146"/>
        <end position="244"/>
    </location>
</feature>
<protein>
    <submittedName>
        <fullName evidence="2">Uncharacterized protein</fullName>
    </submittedName>
</protein>
<sequence>MAYNKICRTVAQAMVLGYQHAGYKGHHSYTSCVVEWQAHCALGVHPHPVDPQTSKEKVLATHGKVRRRSSLTPAPHRSSGVKAVPRGSALRTPRYYAIWGGEVVYSTKYAVRSAFKDAVEEGGELELLSTGDFEVALAYAERDANDALPSTTPTPPANASLLPEGTSTTTVPNTTNPSDALPNANPTSSTTVPGTTATANAPPNTTSTGVASLALPSTAAGTAAPDASLTTLPPGSLISDKGEEYTPVERPVIVKRVHEKKGRCKPREEPGKPGRVSWVWGTKLTFFEKRKGDFVTAFEKKVTGDFYTKMTRLYTVKYGRGLADDEDFEFDVADPPDWVANKVVNERLTPEETKFRNEWHSKFRDRVGNWYRTQYQSLLKEDKTTFSEIFGHLGEGPRRPPRRPQLLHFYSEKRYDSHIKPLVEARKRTLAKREALGGMKAPAAIVIQNEVTKECWDEEPLSVQEEVVRERERDHDNRVKAWKESNADGPNRTPEEFSASLKSAAHYLQPFVDVIAE</sequence>
<accession>A0AAD7AN06</accession>
<comment type="caution">
    <text evidence="2">The sequence shown here is derived from an EMBL/GenBank/DDBJ whole genome shotgun (WGS) entry which is preliminary data.</text>
</comment>
<feature type="compositionally biased region" description="Low complexity" evidence="1">
    <location>
        <begin position="185"/>
        <end position="208"/>
    </location>
</feature>
<dbReference type="Proteomes" id="UP001218218">
    <property type="component" value="Unassembled WGS sequence"/>
</dbReference>
<feature type="compositionally biased region" description="Low complexity" evidence="1">
    <location>
        <begin position="147"/>
        <end position="178"/>
    </location>
</feature>
<evidence type="ECO:0000313" key="3">
    <source>
        <dbReference type="Proteomes" id="UP001218218"/>
    </source>
</evidence>
<organism evidence="2 3">
    <name type="scientific">Mycena albidolilacea</name>
    <dbReference type="NCBI Taxonomy" id="1033008"/>
    <lineage>
        <taxon>Eukaryota</taxon>
        <taxon>Fungi</taxon>
        <taxon>Dikarya</taxon>
        <taxon>Basidiomycota</taxon>
        <taxon>Agaricomycotina</taxon>
        <taxon>Agaricomycetes</taxon>
        <taxon>Agaricomycetidae</taxon>
        <taxon>Agaricales</taxon>
        <taxon>Marasmiineae</taxon>
        <taxon>Mycenaceae</taxon>
        <taxon>Mycena</taxon>
    </lineage>
</organism>
<dbReference type="AlphaFoldDB" id="A0AAD7AN06"/>
<evidence type="ECO:0000256" key="1">
    <source>
        <dbReference type="SAM" id="MobiDB-lite"/>
    </source>
</evidence>
<keyword evidence="3" id="KW-1185">Reference proteome</keyword>
<proteinExistence type="predicted"/>